<sequence>MLKSNNDKKNVNAFKRTARISVRAYFLVNPRLASPPYQNLSPPTDYQMAPPSSPIVSPPLSPITSLGISPSHLLNTLKTSPPPTPSQPSKQNSPLSINLEPIELILSTPPTSSHPFFDSLEELPPQTANPPPPQPSFDTIERLANQPPPLPAMEPPIPPLPIHISPLG</sequence>
<dbReference type="Proteomes" id="UP001151760">
    <property type="component" value="Unassembled WGS sequence"/>
</dbReference>
<evidence type="ECO:0000313" key="2">
    <source>
        <dbReference type="EMBL" id="GJS99832.1"/>
    </source>
</evidence>
<feature type="compositionally biased region" description="Pro residues" evidence="1">
    <location>
        <begin position="51"/>
        <end position="61"/>
    </location>
</feature>
<proteinExistence type="predicted"/>
<reference evidence="2" key="2">
    <citation type="submission" date="2022-01" db="EMBL/GenBank/DDBJ databases">
        <authorList>
            <person name="Yamashiro T."/>
            <person name="Shiraishi A."/>
            <person name="Satake H."/>
            <person name="Nakayama K."/>
        </authorList>
    </citation>
    <scope>NUCLEOTIDE SEQUENCE</scope>
</reference>
<accession>A0ABQ5AF53</accession>
<gene>
    <name evidence="2" type="ORF">Tco_0821002</name>
</gene>
<evidence type="ECO:0000313" key="3">
    <source>
        <dbReference type="Proteomes" id="UP001151760"/>
    </source>
</evidence>
<name>A0ABQ5AF53_9ASTR</name>
<protein>
    <submittedName>
        <fullName evidence="2">Uncharacterized protein</fullName>
    </submittedName>
</protein>
<keyword evidence="3" id="KW-1185">Reference proteome</keyword>
<feature type="compositionally biased region" description="Pro residues" evidence="1">
    <location>
        <begin position="146"/>
        <end position="161"/>
    </location>
</feature>
<comment type="caution">
    <text evidence="2">The sequence shown here is derived from an EMBL/GenBank/DDBJ whole genome shotgun (WGS) entry which is preliminary data.</text>
</comment>
<feature type="region of interest" description="Disordered" evidence="1">
    <location>
        <begin position="38"/>
        <end position="168"/>
    </location>
</feature>
<dbReference type="EMBL" id="BQNB010012148">
    <property type="protein sequence ID" value="GJS99832.1"/>
    <property type="molecule type" value="Genomic_DNA"/>
</dbReference>
<organism evidence="2 3">
    <name type="scientific">Tanacetum coccineum</name>
    <dbReference type="NCBI Taxonomy" id="301880"/>
    <lineage>
        <taxon>Eukaryota</taxon>
        <taxon>Viridiplantae</taxon>
        <taxon>Streptophyta</taxon>
        <taxon>Embryophyta</taxon>
        <taxon>Tracheophyta</taxon>
        <taxon>Spermatophyta</taxon>
        <taxon>Magnoliopsida</taxon>
        <taxon>eudicotyledons</taxon>
        <taxon>Gunneridae</taxon>
        <taxon>Pentapetalae</taxon>
        <taxon>asterids</taxon>
        <taxon>campanulids</taxon>
        <taxon>Asterales</taxon>
        <taxon>Asteraceae</taxon>
        <taxon>Asteroideae</taxon>
        <taxon>Anthemideae</taxon>
        <taxon>Anthemidinae</taxon>
        <taxon>Tanacetum</taxon>
    </lineage>
</organism>
<evidence type="ECO:0000256" key="1">
    <source>
        <dbReference type="SAM" id="MobiDB-lite"/>
    </source>
</evidence>
<reference evidence="2" key="1">
    <citation type="journal article" date="2022" name="Int. J. Mol. Sci.">
        <title>Draft Genome of Tanacetum Coccineum: Genomic Comparison of Closely Related Tanacetum-Family Plants.</title>
        <authorList>
            <person name="Yamashiro T."/>
            <person name="Shiraishi A."/>
            <person name="Nakayama K."/>
            <person name="Satake H."/>
        </authorList>
    </citation>
    <scope>NUCLEOTIDE SEQUENCE</scope>
</reference>